<evidence type="ECO:0000313" key="1">
    <source>
        <dbReference type="EMBL" id="TWU09434.1"/>
    </source>
</evidence>
<dbReference type="NCBIfam" id="TIGR02595">
    <property type="entry name" value="PEP_CTERM"/>
    <property type="match status" value="1"/>
</dbReference>
<dbReference type="OrthoDB" id="467621at2"/>
<protein>
    <recommendedName>
        <fullName evidence="3">PEP-CTERM protein-sorting domain-containing protein</fullName>
    </recommendedName>
</protein>
<comment type="caution">
    <text evidence="1">The sequence shown here is derived from an EMBL/GenBank/DDBJ whole genome shotgun (WGS) entry which is preliminary data.</text>
</comment>
<dbReference type="AlphaFoldDB" id="A0A5C6BG63"/>
<evidence type="ECO:0000313" key="2">
    <source>
        <dbReference type="Proteomes" id="UP000320735"/>
    </source>
</evidence>
<name>A0A5C6BG63_9PLAN</name>
<keyword evidence="2" id="KW-1185">Reference proteome</keyword>
<dbReference type="Proteomes" id="UP000320735">
    <property type="component" value="Unassembled WGS sequence"/>
</dbReference>
<reference evidence="1 2" key="1">
    <citation type="submission" date="2019-02" db="EMBL/GenBank/DDBJ databases">
        <title>Deep-cultivation of Planctomycetes and their phenomic and genomic characterization uncovers novel biology.</title>
        <authorList>
            <person name="Wiegand S."/>
            <person name="Jogler M."/>
            <person name="Boedeker C."/>
            <person name="Pinto D."/>
            <person name="Vollmers J."/>
            <person name="Rivas-Marin E."/>
            <person name="Kohn T."/>
            <person name="Peeters S.H."/>
            <person name="Heuer A."/>
            <person name="Rast P."/>
            <person name="Oberbeckmann S."/>
            <person name="Bunk B."/>
            <person name="Jeske O."/>
            <person name="Meyerdierks A."/>
            <person name="Storesund J.E."/>
            <person name="Kallscheuer N."/>
            <person name="Luecker S."/>
            <person name="Lage O.M."/>
            <person name="Pohl T."/>
            <person name="Merkel B.J."/>
            <person name="Hornburger P."/>
            <person name="Mueller R.-W."/>
            <person name="Bruemmer F."/>
            <person name="Labrenz M."/>
            <person name="Spormann A.M."/>
            <person name="Op Den Camp H."/>
            <person name="Overmann J."/>
            <person name="Amann R."/>
            <person name="Jetten M.S.M."/>
            <person name="Mascher T."/>
            <person name="Medema M.H."/>
            <person name="Devos D.P."/>
            <person name="Kaster A.-K."/>
            <person name="Ovreas L."/>
            <person name="Rohde M."/>
            <person name="Galperin M.Y."/>
            <person name="Jogler C."/>
        </authorList>
    </citation>
    <scope>NUCLEOTIDE SEQUENCE [LARGE SCALE GENOMIC DNA]</scope>
    <source>
        <strain evidence="1 2">CA54</strain>
    </source>
</reference>
<evidence type="ECO:0008006" key="3">
    <source>
        <dbReference type="Google" id="ProtNLM"/>
    </source>
</evidence>
<dbReference type="EMBL" id="SJPP01000002">
    <property type="protein sequence ID" value="TWU09434.1"/>
    <property type="molecule type" value="Genomic_DNA"/>
</dbReference>
<proteinExistence type="predicted"/>
<dbReference type="RefSeq" id="WP_146373129.1">
    <property type="nucleotide sequence ID" value="NZ_SJPP01000002.1"/>
</dbReference>
<accession>A0A5C6BG63</accession>
<organism evidence="1 2">
    <name type="scientific">Symmachiella macrocystis</name>
    <dbReference type="NCBI Taxonomy" id="2527985"/>
    <lineage>
        <taxon>Bacteria</taxon>
        <taxon>Pseudomonadati</taxon>
        <taxon>Planctomycetota</taxon>
        <taxon>Planctomycetia</taxon>
        <taxon>Planctomycetales</taxon>
        <taxon>Planctomycetaceae</taxon>
        <taxon>Symmachiella</taxon>
    </lineage>
</organism>
<sequence length="201" mass="22031">MKRAIISAVASVVVLLSSEGRIEAEIITFDLPSNTWQTDFDTAEVDIEFRSHVFPWPTGYNDLTNVAYTDSGSSLIIDLRSINNALVTLNQFDLGNSLGNGGNTQYHIYDLSDLNNPILSVTNLQVPYSTNSHSTFSVNLSSNHGIRLQVGPDLNNIGIDNIIFNEPIAVVPEPSTYAGLLGITCVSLLAYGWWRKRQQAA</sequence>
<dbReference type="InterPro" id="IPR013424">
    <property type="entry name" value="Ice-binding_C"/>
</dbReference>
<gene>
    <name evidence="1" type="ORF">CA54_46760</name>
</gene>